<dbReference type="HOGENOM" id="CLU_2706472_0_0_1"/>
<organism evidence="2 3">
    <name type="scientific">Suillus luteus UH-Slu-Lm8-n1</name>
    <dbReference type="NCBI Taxonomy" id="930992"/>
    <lineage>
        <taxon>Eukaryota</taxon>
        <taxon>Fungi</taxon>
        <taxon>Dikarya</taxon>
        <taxon>Basidiomycota</taxon>
        <taxon>Agaricomycotina</taxon>
        <taxon>Agaricomycetes</taxon>
        <taxon>Agaricomycetidae</taxon>
        <taxon>Boletales</taxon>
        <taxon>Suillineae</taxon>
        <taxon>Suillaceae</taxon>
        <taxon>Suillus</taxon>
    </lineage>
</organism>
<reference evidence="2 3" key="1">
    <citation type="submission" date="2014-04" db="EMBL/GenBank/DDBJ databases">
        <authorList>
            <consortium name="DOE Joint Genome Institute"/>
            <person name="Kuo A."/>
            <person name="Ruytinx J."/>
            <person name="Rineau F."/>
            <person name="Colpaert J."/>
            <person name="Kohler A."/>
            <person name="Nagy L.G."/>
            <person name="Floudas D."/>
            <person name="Copeland A."/>
            <person name="Barry K.W."/>
            <person name="Cichocki N."/>
            <person name="Veneault-Fourrey C."/>
            <person name="LaButti K."/>
            <person name="Lindquist E.A."/>
            <person name="Lipzen A."/>
            <person name="Lundell T."/>
            <person name="Morin E."/>
            <person name="Murat C."/>
            <person name="Sun H."/>
            <person name="Tunlid A."/>
            <person name="Henrissat B."/>
            <person name="Grigoriev I.V."/>
            <person name="Hibbett D.S."/>
            <person name="Martin F."/>
            <person name="Nordberg H.P."/>
            <person name="Cantor M.N."/>
            <person name="Hua S.X."/>
        </authorList>
    </citation>
    <scope>NUCLEOTIDE SEQUENCE [LARGE SCALE GENOMIC DNA]</scope>
    <source>
        <strain evidence="2 3">UH-Slu-Lm8-n1</strain>
    </source>
</reference>
<accession>A0A0D0BHG5</accession>
<dbReference type="InParanoid" id="A0A0D0BHG5"/>
<evidence type="ECO:0000313" key="3">
    <source>
        <dbReference type="Proteomes" id="UP000054485"/>
    </source>
</evidence>
<dbReference type="AlphaFoldDB" id="A0A0D0BHG5"/>
<feature type="compositionally biased region" description="Basic and acidic residues" evidence="1">
    <location>
        <begin position="12"/>
        <end position="21"/>
    </location>
</feature>
<sequence length="73" mass="7851">MCDARFSSHQGANKESRTKSYNEHIASSTACNPTIVTLIRAAPTCMLLSSCQGATDCQLGGISEQLVFEESPR</sequence>
<keyword evidence="3" id="KW-1185">Reference proteome</keyword>
<protein>
    <submittedName>
        <fullName evidence="2">Uncharacterized protein</fullName>
    </submittedName>
</protein>
<reference evidence="3" key="2">
    <citation type="submission" date="2015-01" db="EMBL/GenBank/DDBJ databases">
        <title>Evolutionary Origins and Diversification of the Mycorrhizal Mutualists.</title>
        <authorList>
            <consortium name="DOE Joint Genome Institute"/>
            <consortium name="Mycorrhizal Genomics Consortium"/>
            <person name="Kohler A."/>
            <person name="Kuo A."/>
            <person name="Nagy L.G."/>
            <person name="Floudas D."/>
            <person name="Copeland A."/>
            <person name="Barry K.W."/>
            <person name="Cichocki N."/>
            <person name="Veneault-Fourrey C."/>
            <person name="LaButti K."/>
            <person name="Lindquist E.A."/>
            <person name="Lipzen A."/>
            <person name="Lundell T."/>
            <person name="Morin E."/>
            <person name="Murat C."/>
            <person name="Riley R."/>
            <person name="Ohm R."/>
            <person name="Sun H."/>
            <person name="Tunlid A."/>
            <person name="Henrissat B."/>
            <person name="Grigoriev I.V."/>
            <person name="Hibbett D.S."/>
            <person name="Martin F."/>
        </authorList>
    </citation>
    <scope>NUCLEOTIDE SEQUENCE [LARGE SCALE GENOMIC DNA]</scope>
    <source>
        <strain evidence="3">UH-Slu-Lm8-n1</strain>
    </source>
</reference>
<feature type="region of interest" description="Disordered" evidence="1">
    <location>
        <begin position="1"/>
        <end position="21"/>
    </location>
</feature>
<name>A0A0D0BHG5_9AGAM</name>
<proteinExistence type="predicted"/>
<evidence type="ECO:0000313" key="2">
    <source>
        <dbReference type="EMBL" id="KIK45507.1"/>
    </source>
</evidence>
<gene>
    <name evidence="2" type="ORF">CY34DRAFT_801588</name>
</gene>
<evidence type="ECO:0000256" key="1">
    <source>
        <dbReference type="SAM" id="MobiDB-lite"/>
    </source>
</evidence>
<dbReference type="EMBL" id="KN835172">
    <property type="protein sequence ID" value="KIK45507.1"/>
    <property type="molecule type" value="Genomic_DNA"/>
</dbReference>
<dbReference type="Proteomes" id="UP000054485">
    <property type="component" value="Unassembled WGS sequence"/>
</dbReference>